<dbReference type="GeneID" id="57903345"/>
<accession>A0A380PPA5</accession>
<sequence>MIYPTTCGKADGNELHLNTLELIWLKGKLKMWGRWSRIAKSGGAQGVFSRLLAKQQITKAALKAAISQLRKSGLSKEELFEIFGDLNNPKAHSNLIYCTDDEGLLMDSVVGLVLQSTPGLIGILQQHYIYKKKRYTMAEEMQEAHPELSISTCRRRIDAWISTAEYMLYRPMSDAFDKDIKRFEKKTLTI</sequence>
<dbReference type="AlphaFoldDB" id="A0A380PPA5"/>
<dbReference type="EMBL" id="UHJA01000001">
    <property type="protein sequence ID" value="SUP75102.1"/>
    <property type="molecule type" value="Genomic_DNA"/>
</dbReference>
<gene>
    <name evidence="1" type="ORF">NCTC11470_00107</name>
</gene>
<proteinExistence type="predicted"/>
<dbReference type="InterPro" id="IPR010557">
    <property type="entry name" value="DUF1133"/>
</dbReference>
<protein>
    <submittedName>
        <fullName evidence="1">Putative late gene antiterminator protein</fullName>
    </submittedName>
</protein>
<name>A0A380PPA5_YERFR</name>
<dbReference type="OrthoDB" id="6443321at2"/>
<organism evidence="1 2">
    <name type="scientific">Yersinia frederiksenii</name>
    <dbReference type="NCBI Taxonomy" id="29484"/>
    <lineage>
        <taxon>Bacteria</taxon>
        <taxon>Pseudomonadati</taxon>
        <taxon>Pseudomonadota</taxon>
        <taxon>Gammaproteobacteria</taxon>
        <taxon>Enterobacterales</taxon>
        <taxon>Yersiniaceae</taxon>
        <taxon>Yersinia</taxon>
    </lineage>
</organism>
<dbReference type="Pfam" id="PF06576">
    <property type="entry name" value="DUF1133"/>
    <property type="match status" value="1"/>
</dbReference>
<reference evidence="1 2" key="1">
    <citation type="submission" date="2018-06" db="EMBL/GenBank/DDBJ databases">
        <authorList>
            <consortium name="Pathogen Informatics"/>
            <person name="Doyle S."/>
        </authorList>
    </citation>
    <scope>NUCLEOTIDE SEQUENCE [LARGE SCALE GENOMIC DNA]</scope>
    <source>
        <strain evidence="1 2">NCTC11470</strain>
    </source>
</reference>
<dbReference type="Proteomes" id="UP000254835">
    <property type="component" value="Unassembled WGS sequence"/>
</dbReference>
<dbReference type="RefSeq" id="WP_032912166.1">
    <property type="nucleotide sequence ID" value="NZ_CP023964.1"/>
</dbReference>
<evidence type="ECO:0000313" key="2">
    <source>
        <dbReference type="Proteomes" id="UP000254835"/>
    </source>
</evidence>
<evidence type="ECO:0000313" key="1">
    <source>
        <dbReference type="EMBL" id="SUP75102.1"/>
    </source>
</evidence>